<evidence type="ECO:0000313" key="1">
    <source>
        <dbReference type="EMBL" id="QED28205.1"/>
    </source>
</evidence>
<gene>
    <name evidence="1" type="ORF">FRD01_13375</name>
</gene>
<organism evidence="1 2">
    <name type="scientific">Microvenator marinus</name>
    <dbReference type="NCBI Taxonomy" id="2600177"/>
    <lineage>
        <taxon>Bacteria</taxon>
        <taxon>Deltaproteobacteria</taxon>
        <taxon>Bradymonadales</taxon>
        <taxon>Microvenatoraceae</taxon>
        <taxon>Microvenator</taxon>
    </lineage>
</organism>
<dbReference type="SUPFAM" id="SSF48371">
    <property type="entry name" value="ARM repeat"/>
    <property type="match status" value="1"/>
</dbReference>
<dbReference type="Proteomes" id="UP000321595">
    <property type="component" value="Chromosome"/>
</dbReference>
<evidence type="ECO:0008006" key="3">
    <source>
        <dbReference type="Google" id="ProtNLM"/>
    </source>
</evidence>
<dbReference type="AlphaFoldDB" id="A0A5B8XRR4"/>
<protein>
    <recommendedName>
        <fullName evidence="3">HEAT repeat domain-containing protein</fullName>
    </recommendedName>
</protein>
<dbReference type="EMBL" id="CP042467">
    <property type="protein sequence ID" value="QED28205.1"/>
    <property type="molecule type" value="Genomic_DNA"/>
</dbReference>
<dbReference type="KEGG" id="bbae:FRD01_13375"/>
<proteinExistence type="predicted"/>
<dbReference type="InterPro" id="IPR016024">
    <property type="entry name" value="ARM-type_fold"/>
</dbReference>
<sequence length="1080" mass="124041">MDHPERVRTTILEARSLPQSERRAKITQLSHGFMSDRWLAVVVAAHGGEWDFVIKGLRDPSLSVRASAAALSARHLTHLDSALFVDLDDQTLAVFTRNLLRRGGKDLETIADALIDAGRLFFAAHLLPACSEDFVQERLDLAWPNLIWAHLARYSPNPLVANITREFRSTKRPDEVWGRYDGQVWKYLSRYRPAAVMEWVEKHAEVTRLPEVIIDAVDELILHDINRVILWLSKGSNLGYYLPARLVNRARYVKTDDLLPLGRVLLERRPELFANLISKMDYPGRDRLFEAASAELETKNIEWPIEIVERLGAHLRDREAARMLELPRAKKEGSWRRRLMGLRLLENAREALAPEIRSAQAQERGEAWAALVNATRLNRDGWELTLERLLKTKNEQDPVRAAYLAELGRVPGYQFKSPELLERVLDPIFEARDVSWESRRAVTKIAQNLMVSSASTPDLPQFRLGLTLLEKLAGHSGTPNLPLLYLGLPKGAEGAIFTAIKPWLEAAKSRQMYSHIYEFYSSLGKRAWNVKELEDMVENIMWKGQKIEAYTAAEYWLRNPATRGERALKMLKKDGSAIHLDPVFVYCARRHQSLMMPRFSKPVRGRFNSGKVDYVPQIDRGFWRWTEEQQKAFARLVRRASREEDQFGHSRAWMIRQLGYIPVMGIRDFEADLKSKDVLVQEAALGALVWLDDPRGVLDVLISHLHTDRARVAMYGLQRLSRVIPGDELVDGLEELLQRDRLKVTVHKEALRLLGQVGSQRALRLLHTQFGKSLHRDTRIATLHSARSTLDNPLSWQILEAATQDPDKDVVRAVFEVPVANIPLIQQRRYLKLMLGIRPADPETWQNLAKTITQGWYLVDLDAALRFGFRVLADPDPNVPWRSILSLLKQAMREPESHDTLETLILQLTDRADSEFKVQKDHDQDAFWRLKEIFDVFINNRHKTCRAFNKRLGAEISKRENWWADGARLFLLGCEIEELFSEFSTWVGRSSNPLTIVRLEDVARELASHREIGWDSQAASDLCERFVRADDAQMRRVSLGFLRVFGARWHWGPAWVDLLNALRADEDLETRLAARSVIAT</sequence>
<keyword evidence="2" id="KW-1185">Reference proteome</keyword>
<reference evidence="1 2" key="1">
    <citation type="submission" date="2019-08" db="EMBL/GenBank/DDBJ databases">
        <authorList>
            <person name="Liang Q."/>
        </authorList>
    </citation>
    <scope>NUCLEOTIDE SEQUENCE [LARGE SCALE GENOMIC DNA]</scope>
    <source>
        <strain evidence="1 2">V1718</strain>
    </source>
</reference>
<dbReference type="OrthoDB" id="2077833at2"/>
<accession>A0A5B8XRR4</accession>
<name>A0A5B8XRR4_9DELT</name>
<dbReference type="RefSeq" id="WP_146960423.1">
    <property type="nucleotide sequence ID" value="NZ_CP042467.1"/>
</dbReference>
<evidence type="ECO:0000313" key="2">
    <source>
        <dbReference type="Proteomes" id="UP000321595"/>
    </source>
</evidence>